<keyword evidence="2" id="KW-1185">Reference proteome</keyword>
<comment type="caution">
    <text evidence="1">The sequence shown here is derived from an EMBL/GenBank/DDBJ whole genome shotgun (WGS) entry which is preliminary data.</text>
</comment>
<accession>A0A1R3I6Q8</accession>
<dbReference type="Proteomes" id="UP000188268">
    <property type="component" value="Unassembled WGS sequence"/>
</dbReference>
<dbReference type="Gramene" id="OMO78295">
    <property type="protein sequence ID" value="OMO78295"/>
    <property type="gene ID" value="CCACVL1_14517"/>
</dbReference>
<dbReference type="EMBL" id="AWWV01010584">
    <property type="protein sequence ID" value="OMO78295.1"/>
    <property type="molecule type" value="Genomic_DNA"/>
</dbReference>
<organism evidence="1 2">
    <name type="scientific">Corchorus capsularis</name>
    <name type="common">Jute</name>
    <dbReference type="NCBI Taxonomy" id="210143"/>
    <lineage>
        <taxon>Eukaryota</taxon>
        <taxon>Viridiplantae</taxon>
        <taxon>Streptophyta</taxon>
        <taxon>Embryophyta</taxon>
        <taxon>Tracheophyta</taxon>
        <taxon>Spermatophyta</taxon>
        <taxon>Magnoliopsida</taxon>
        <taxon>eudicotyledons</taxon>
        <taxon>Gunneridae</taxon>
        <taxon>Pentapetalae</taxon>
        <taxon>rosids</taxon>
        <taxon>malvids</taxon>
        <taxon>Malvales</taxon>
        <taxon>Malvaceae</taxon>
        <taxon>Grewioideae</taxon>
        <taxon>Apeibeae</taxon>
        <taxon>Corchorus</taxon>
    </lineage>
</organism>
<dbReference type="AlphaFoldDB" id="A0A1R3I6Q8"/>
<evidence type="ECO:0000313" key="2">
    <source>
        <dbReference type="Proteomes" id="UP000188268"/>
    </source>
</evidence>
<protein>
    <submittedName>
        <fullName evidence="1">Uncharacterized protein</fullName>
    </submittedName>
</protein>
<name>A0A1R3I6Q8_COCAP</name>
<proteinExistence type="predicted"/>
<evidence type="ECO:0000313" key="1">
    <source>
        <dbReference type="EMBL" id="OMO78295.1"/>
    </source>
</evidence>
<gene>
    <name evidence="1" type="ORF">CCACVL1_14517</name>
</gene>
<reference evidence="1 2" key="1">
    <citation type="submission" date="2013-09" db="EMBL/GenBank/DDBJ databases">
        <title>Corchorus capsularis genome sequencing.</title>
        <authorList>
            <person name="Alam M."/>
            <person name="Haque M.S."/>
            <person name="Islam M.S."/>
            <person name="Emdad E.M."/>
            <person name="Islam M.M."/>
            <person name="Ahmed B."/>
            <person name="Halim A."/>
            <person name="Hossen Q.M.M."/>
            <person name="Hossain M.Z."/>
            <person name="Ahmed R."/>
            <person name="Khan M.M."/>
            <person name="Islam R."/>
            <person name="Rashid M.M."/>
            <person name="Khan S.A."/>
            <person name="Rahman M.S."/>
            <person name="Alam M."/>
        </authorList>
    </citation>
    <scope>NUCLEOTIDE SEQUENCE [LARGE SCALE GENOMIC DNA]</scope>
    <source>
        <strain evidence="2">cv. CVL-1</strain>
        <tissue evidence="1">Whole seedling</tissue>
    </source>
</reference>
<sequence length="43" mass="4547">MAYEITCAILTVIVHHKTSASLAVAKGGRAALVVYKKDKGFKG</sequence>